<sequence>MSSTNDYSTPSRLPADAPPPAHHLHKSSDVLPGARGAQQQHQDAPPDYSADVTESPDAWKGKNERAFGAGTDTRNVMAGGQFDRIEEDDDDDGGERPLGVQPTAQGGVAVGGRSDLPETHASMTDKLIGKTQKVTGKITRNPEMHEKGELREAGGKAAVQGEARAPHD</sequence>
<reference evidence="2 3" key="1">
    <citation type="submission" date="2019-01" db="EMBL/GenBank/DDBJ databases">
        <title>Draft genome sequences of three monokaryotic isolates of the white-rot basidiomycete fungus Dichomitus squalens.</title>
        <authorList>
            <consortium name="DOE Joint Genome Institute"/>
            <person name="Lopez S.C."/>
            <person name="Andreopoulos B."/>
            <person name="Pangilinan J."/>
            <person name="Lipzen A."/>
            <person name="Riley R."/>
            <person name="Ahrendt S."/>
            <person name="Ng V."/>
            <person name="Barry K."/>
            <person name="Daum C."/>
            <person name="Grigoriev I.V."/>
            <person name="Hilden K.S."/>
            <person name="Makela M.R."/>
            <person name="de Vries R.P."/>
        </authorList>
    </citation>
    <scope>NUCLEOTIDE SEQUENCE [LARGE SCALE GENOMIC DNA]</scope>
    <source>
        <strain evidence="2 3">CBS 464.89</strain>
    </source>
</reference>
<feature type="compositionally biased region" description="Basic and acidic residues" evidence="1">
    <location>
        <begin position="140"/>
        <end position="154"/>
    </location>
</feature>
<feature type="region of interest" description="Disordered" evidence="1">
    <location>
        <begin position="1"/>
        <end position="168"/>
    </location>
</feature>
<feature type="compositionally biased region" description="Polar residues" evidence="1">
    <location>
        <begin position="1"/>
        <end position="11"/>
    </location>
</feature>
<dbReference type="EMBL" id="ML145164">
    <property type="protein sequence ID" value="TBU55681.1"/>
    <property type="molecule type" value="Genomic_DNA"/>
</dbReference>
<name>A0A4Q9PN40_9APHY</name>
<gene>
    <name evidence="2" type="ORF">BD310DRAFT_672139</name>
</gene>
<keyword evidence="3" id="KW-1185">Reference proteome</keyword>
<dbReference type="Proteomes" id="UP000292082">
    <property type="component" value="Unassembled WGS sequence"/>
</dbReference>
<dbReference type="AlphaFoldDB" id="A0A4Q9PN40"/>
<organism evidence="2 3">
    <name type="scientific">Dichomitus squalens</name>
    <dbReference type="NCBI Taxonomy" id="114155"/>
    <lineage>
        <taxon>Eukaryota</taxon>
        <taxon>Fungi</taxon>
        <taxon>Dikarya</taxon>
        <taxon>Basidiomycota</taxon>
        <taxon>Agaricomycotina</taxon>
        <taxon>Agaricomycetes</taxon>
        <taxon>Polyporales</taxon>
        <taxon>Polyporaceae</taxon>
        <taxon>Dichomitus</taxon>
    </lineage>
</organism>
<evidence type="ECO:0000256" key="1">
    <source>
        <dbReference type="SAM" id="MobiDB-lite"/>
    </source>
</evidence>
<protein>
    <submittedName>
        <fullName evidence="2">Uncharacterized protein</fullName>
    </submittedName>
</protein>
<proteinExistence type="predicted"/>
<evidence type="ECO:0000313" key="2">
    <source>
        <dbReference type="EMBL" id="TBU55681.1"/>
    </source>
</evidence>
<evidence type="ECO:0000313" key="3">
    <source>
        <dbReference type="Proteomes" id="UP000292082"/>
    </source>
</evidence>
<accession>A0A4Q9PN40</accession>